<evidence type="ECO:0000313" key="1">
    <source>
        <dbReference type="EMBL" id="ETO82476.1"/>
    </source>
</evidence>
<evidence type="ECO:0000313" key="2">
    <source>
        <dbReference type="Proteomes" id="UP000028582"/>
    </source>
</evidence>
<accession>A0A081AUB5</accession>
<name>A0A081AUB5_PHYNI</name>
<dbReference type="AlphaFoldDB" id="A0A081AUB5"/>
<organism evidence="1 2">
    <name type="scientific">Phytophthora nicotianae P1976</name>
    <dbReference type="NCBI Taxonomy" id="1317066"/>
    <lineage>
        <taxon>Eukaryota</taxon>
        <taxon>Sar</taxon>
        <taxon>Stramenopiles</taxon>
        <taxon>Oomycota</taxon>
        <taxon>Peronosporomycetes</taxon>
        <taxon>Peronosporales</taxon>
        <taxon>Peronosporaceae</taxon>
        <taxon>Phytophthora</taxon>
    </lineage>
</organism>
<gene>
    <name evidence="1" type="ORF">F444_03384</name>
</gene>
<proteinExistence type="predicted"/>
<protein>
    <submittedName>
        <fullName evidence="1">Uncharacterized protein</fullName>
    </submittedName>
</protein>
<comment type="caution">
    <text evidence="1">The sequence shown here is derived from an EMBL/GenBank/DDBJ whole genome shotgun (WGS) entry which is preliminary data.</text>
</comment>
<reference evidence="1 2" key="1">
    <citation type="submission" date="2013-11" db="EMBL/GenBank/DDBJ databases">
        <title>The Genome Sequence of Phytophthora parasitica P1976.</title>
        <authorList>
            <consortium name="The Broad Institute Genomics Platform"/>
            <person name="Russ C."/>
            <person name="Tyler B."/>
            <person name="Panabieres F."/>
            <person name="Shan W."/>
            <person name="Tripathy S."/>
            <person name="Grunwald N."/>
            <person name="Machado M."/>
            <person name="Johnson C.S."/>
            <person name="Walker B."/>
            <person name="Young S."/>
            <person name="Zeng Q."/>
            <person name="Gargeya S."/>
            <person name="Fitzgerald M."/>
            <person name="Haas B."/>
            <person name="Abouelleil A."/>
            <person name="Allen A.W."/>
            <person name="Alvarado L."/>
            <person name="Arachchi H.M."/>
            <person name="Berlin A.M."/>
            <person name="Chapman S.B."/>
            <person name="Gainer-Dewar J."/>
            <person name="Goldberg J."/>
            <person name="Griggs A."/>
            <person name="Gujja S."/>
            <person name="Hansen M."/>
            <person name="Howarth C."/>
            <person name="Imamovic A."/>
            <person name="Ireland A."/>
            <person name="Larimer J."/>
            <person name="McCowan C."/>
            <person name="Murphy C."/>
            <person name="Pearson M."/>
            <person name="Poon T.W."/>
            <person name="Priest M."/>
            <person name="Roberts A."/>
            <person name="Saif S."/>
            <person name="Shea T."/>
            <person name="Sisk P."/>
            <person name="Sykes S."/>
            <person name="Wortman J."/>
            <person name="Nusbaum C."/>
            <person name="Birren B."/>
        </authorList>
    </citation>
    <scope>NUCLEOTIDE SEQUENCE [LARGE SCALE GENOMIC DNA]</scope>
    <source>
        <strain evidence="1 2">P1976</strain>
    </source>
</reference>
<sequence length="84" mass="9106">MDLKLCALLNLAVYIGSTSKVMGSEFLYGKPEDGDRVVMRFLTDTAKNQAFQKMNAGKLGTHSLHNGAATYATGEPLTNKQRLG</sequence>
<dbReference type="EMBL" id="ANJA01000692">
    <property type="protein sequence ID" value="ETO82476.1"/>
    <property type="molecule type" value="Genomic_DNA"/>
</dbReference>
<dbReference type="OrthoDB" id="95430at2759"/>
<dbReference type="Proteomes" id="UP000028582">
    <property type="component" value="Unassembled WGS sequence"/>
</dbReference>